<dbReference type="PANTHER" id="PTHR42760:SF133">
    <property type="entry name" value="3-OXOACYL-[ACYL-CARRIER-PROTEIN] REDUCTASE"/>
    <property type="match status" value="1"/>
</dbReference>
<evidence type="ECO:0000313" key="5">
    <source>
        <dbReference type="Proteomes" id="UP001500393"/>
    </source>
</evidence>
<dbReference type="InterPro" id="IPR057326">
    <property type="entry name" value="KR_dom"/>
</dbReference>
<dbReference type="InterPro" id="IPR036291">
    <property type="entry name" value="NAD(P)-bd_dom_sf"/>
</dbReference>
<dbReference type="PRINTS" id="PR00080">
    <property type="entry name" value="SDRFAMILY"/>
</dbReference>
<proteinExistence type="inferred from homology"/>
<dbReference type="PRINTS" id="PR00081">
    <property type="entry name" value="GDHRDH"/>
</dbReference>
<dbReference type="Gene3D" id="3.40.50.720">
    <property type="entry name" value="NAD(P)-binding Rossmann-like Domain"/>
    <property type="match status" value="1"/>
</dbReference>
<accession>A0ABP4MUX7</accession>
<dbReference type="Proteomes" id="UP001500393">
    <property type="component" value="Unassembled WGS sequence"/>
</dbReference>
<protein>
    <submittedName>
        <fullName evidence="4">SDR family NAD(P)-dependent oxidoreductase</fullName>
    </submittedName>
</protein>
<evidence type="ECO:0000256" key="1">
    <source>
        <dbReference type="ARBA" id="ARBA00006484"/>
    </source>
</evidence>
<dbReference type="PANTHER" id="PTHR42760">
    <property type="entry name" value="SHORT-CHAIN DEHYDROGENASES/REDUCTASES FAMILY MEMBER"/>
    <property type="match status" value="1"/>
</dbReference>
<evidence type="ECO:0000313" key="4">
    <source>
        <dbReference type="EMBL" id="GAA1550652.1"/>
    </source>
</evidence>
<keyword evidence="2" id="KW-0560">Oxidoreductase</keyword>
<name>A0ABP4MUX7_9ACTN</name>
<dbReference type="RefSeq" id="WP_344208413.1">
    <property type="nucleotide sequence ID" value="NZ_BAAAOS010000001.1"/>
</dbReference>
<dbReference type="InterPro" id="IPR020904">
    <property type="entry name" value="Sc_DH/Rdtase_CS"/>
</dbReference>
<dbReference type="InterPro" id="IPR002347">
    <property type="entry name" value="SDR_fam"/>
</dbReference>
<reference evidence="5" key="1">
    <citation type="journal article" date="2019" name="Int. J. Syst. Evol. Microbiol.">
        <title>The Global Catalogue of Microorganisms (GCM) 10K type strain sequencing project: providing services to taxonomists for standard genome sequencing and annotation.</title>
        <authorList>
            <consortium name="The Broad Institute Genomics Platform"/>
            <consortium name="The Broad Institute Genome Sequencing Center for Infectious Disease"/>
            <person name="Wu L."/>
            <person name="Ma J."/>
        </authorList>
    </citation>
    <scope>NUCLEOTIDE SEQUENCE [LARGE SCALE GENOMIC DNA]</scope>
    <source>
        <strain evidence="5">JCM 14969</strain>
    </source>
</reference>
<dbReference type="EMBL" id="BAAAOS010000001">
    <property type="protein sequence ID" value="GAA1550652.1"/>
    <property type="molecule type" value="Genomic_DNA"/>
</dbReference>
<organism evidence="4 5">
    <name type="scientific">Kribbella sancticallisti</name>
    <dbReference type="NCBI Taxonomy" id="460087"/>
    <lineage>
        <taxon>Bacteria</taxon>
        <taxon>Bacillati</taxon>
        <taxon>Actinomycetota</taxon>
        <taxon>Actinomycetes</taxon>
        <taxon>Propionibacteriales</taxon>
        <taxon>Kribbellaceae</taxon>
        <taxon>Kribbella</taxon>
    </lineage>
</organism>
<dbReference type="SMART" id="SM00822">
    <property type="entry name" value="PKS_KR"/>
    <property type="match status" value="1"/>
</dbReference>
<evidence type="ECO:0000256" key="2">
    <source>
        <dbReference type="ARBA" id="ARBA00023002"/>
    </source>
</evidence>
<gene>
    <name evidence="4" type="ORF">GCM10009789_00540</name>
</gene>
<dbReference type="PROSITE" id="PS00061">
    <property type="entry name" value="ADH_SHORT"/>
    <property type="match status" value="1"/>
</dbReference>
<comment type="caution">
    <text evidence="4">The sequence shown here is derived from an EMBL/GenBank/DDBJ whole genome shotgun (WGS) entry which is preliminary data.</text>
</comment>
<feature type="domain" description="Ketoreductase" evidence="3">
    <location>
        <begin position="14"/>
        <end position="199"/>
    </location>
</feature>
<dbReference type="SUPFAM" id="SSF51735">
    <property type="entry name" value="NAD(P)-binding Rossmann-fold domains"/>
    <property type="match status" value="1"/>
</dbReference>
<sequence>MTATHDPALSLTGRRVLITGAAGGLGQAVARHLVRLGATVALADLDADGLKATAETLPSAEAGPVLLAGDLSDDGFAGGLAATATEGMGGLDGVVNAVGVMRTAPLRELPVAEWRRVVDVNLNSVFQVIQSAAAVMSGGSIVNVASVAGRSGRPDAAHYAASKAGLLSLTKSAALALGPAIRVNAVCPGIFLTPMWDGILADRDLAFGAGAGAEYLRSVTERTALRRIGEPAELAGVVAFLLSDLASFVTGQAINVDGGLEMH</sequence>
<comment type="similarity">
    <text evidence="1">Belongs to the short-chain dehydrogenases/reductases (SDR) family.</text>
</comment>
<dbReference type="CDD" id="cd05233">
    <property type="entry name" value="SDR_c"/>
    <property type="match status" value="1"/>
</dbReference>
<dbReference type="Pfam" id="PF13561">
    <property type="entry name" value="adh_short_C2"/>
    <property type="match status" value="1"/>
</dbReference>
<evidence type="ECO:0000259" key="3">
    <source>
        <dbReference type="SMART" id="SM00822"/>
    </source>
</evidence>
<keyword evidence="5" id="KW-1185">Reference proteome</keyword>